<evidence type="ECO:0000313" key="3">
    <source>
        <dbReference type="Proteomes" id="UP000075880"/>
    </source>
</evidence>
<accession>A0AAG5DBM4</accession>
<protein>
    <submittedName>
        <fullName evidence="2">Uncharacterized protein</fullName>
    </submittedName>
</protein>
<keyword evidence="1" id="KW-0472">Membrane</keyword>
<proteinExistence type="predicted"/>
<dbReference type="EnsemblMetazoa" id="ENSAATROPT009549">
    <property type="protein sequence ID" value="ENSAATROPP008646"/>
    <property type="gene ID" value="ENSAATROPG007775"/>
</dbReference>
<evidence type="ECO:0000256" key="1">
    <source>
        <dbReference type="SAM" id="Phobius"/>
    </source>
</evidence>
<sequence>MCFSNASTGPLNTHIARRVSNYPTRNRTELKMMERSQGKALAMIYLVLLSGFGLLLSTCLGDGSATPQPTTKDSGEYSPMEDVGRLAQGATGFFGEFWNTGTRLGGEFARRSFDFLKVKK</sequence>
<feature type="transmembrane region" description="Helical" evidence="1">
    <location>
        <begin position="40"/>
        <end position="58"/>
    </location>
</feature>
<reference evidence="2" key="1">
    <citation type="submission" date="2024-04" db="UniProtKB">
        <authorList>
            <consortium name="EnsemblMetazoa"/>
        </authorList>
    </citation>
    <scope>IDENTIFICATION</scope>
    <source>
        <strain evidence="2">EBRO</strain>
    </source>
</reference>
<keyword evidence="1" id="KW-1133">Transmembrane helix</keyword>
<keyword evidence="1" id="KW-0812">Transmembrane</keyword>
<dbReference type="Proteomes" id="UP000075880">
    <property type="component" value="Unassembled WGS sequence"/>
</dbReference>
<name>A0AAG5DBM4_ANOAO</name>
<organism evidence="2 3">
    <name type="scientific">Anopheles atroparvus</name>
    <name type="common">European mosquito</name>
    <dbReference type="NCBI Taxonomy" id="41427"/>
    <lineage>
        <taxon>Eukaryota</taxon>
        <taxon>Metazoa</taxon>
        <taxon>Ecdysozoa</taxon>
        <taxon>Arthropoda</taxon>
        <taxon>Hexapoda</taxon>
        <taxon>Insecta</taxon>
        <taxon>Pterygota</taxon>
        <taxon>Neoptera</taxon>
        <taxon>Endopterygota</taxon>
        <taxon>Diptera</taxon>
        <taxon>Nematocera</taxon>
        <taxon>Culicoidea</taxon>
        <taxon>Culicidae</taxon>
        <taxon>Anophelinae</taxon>
        <taxon>Anopheles</taxon>
    </lineage>
</organism>
<keyword evidence="3" id="KW-1185">Reference proteome</keyword>
<evidence type="ECO:0000313" key="2">
    <source>
        <dbReference type="EnsemblMetazoa" id="ENSAATROPP008646"/>
    </source>
</evidence>
<dbReference type="AlphaFoldDB" id="A0AAG5DBM4"/>